<name>X6NK06_RETFI</name>
<gene>
    <name evidence="1" type="ORF">RFI_10831</name>
</gene>
<keyword evidence="2" id="KW-1185">Reference proteome</keyword>
<dbReference type="EMBL" id="ASPP01007960">
    <property type="protein sequence ID" value="ETO26306.1"/>
    <property type="molecule type" value="Genomic_DNA"/>
</dbReference>
<evidence type="ECO:0000313" key="1">
    <source>
        <dbReference type="EMBL" id="ETO26306.1"/>
    </source>
</evidence>
<sequence length="392" mass="45686">MSTKKKSRDPLFREKVTNFSKELTDFAQKNGNTEPEAHNKHTDYKKKIRFHTCPKCEMKPILDVIKMRVTREYLFPCICMEKSASTNTNKHICCTETPARMISDLSDGHKVYIDMFCKISHVNGNECTTKISWKRIQQTTWNRNSQPQCDNIRITAIKKAFATIGSSSWGDIELHVTGPDLVKKKPYTRLGVGLNMISRKDWRPGFLFMSTTDPTLQADIKLELSFPNLFEDQSCLLFDKKGEILLAWPKQDCPQEYETVFHIKNTSNFKDMVLFSKYDNILYHNDIQNQFVEMEEKQLKKKNERHVINVSESNYDHDSDLNMLIAGPVSLDFDMIDLRLSTHKEWLAFQSSDEIYSTQDDFVSTDKYFNFETMSGFDSNVFFDESSEYLNN</sequence>
<evidence type="ECO:0000313" key="2">
    <source>
        <dbReference type="Proteomes" id="UP000023152"/>
    </source>
</evidence>
<accession>X6NK06</accession>
<comment type="caution">
    <text evidence="1">The sequence shown here is derived from an EMBL/GenBank/DDBJ whole genome shotgun (WGS) entry which is preliminary data.</text>
</comment>
<organism evidence="1 2">
    <name type="scientific">Reticulomyxa filosa</name>
    <dbReference type="NCBI Taxonomy" id="46433"/>
    <lineage>
        <taxon>Eukaryota</taxon>
        <taxon>Sar</taxon>
        <taxon>Rhizaria</taxon>
        <taxon>Retaria</taxon>
        <taxon>Foraminifera</taxon>
        <taxon>Monothalamids</taxon>
        <taxon>Reticulomyxidae</taxon>
        <taxon>Reticulomyxa</taxon>
    </lineage>
</organism>
<proteinExistence type="predicted"/>
<protein>
    <submittedName>
        <fullName evidence="1">Uncharacterized protein</fullName>
    </submittedName>
</protein>
<dbReference type="AlphaFoldDB" id="X6NK06"/>
<dbReference type="Proteomes" id="UP000023152">
    <property type="component" value="Unassembled WGS sequence"/>
</dbReference>
<reference evidence="1 2" key="1">
    <citation type="journal article" date="2013" name="Curr. Biol.">
        <title>The Genome of the Foraminiferan Reticulomyxa filosa.</title>
        <authorList>
            <person name="Glockner G."/>
            <person name="Hulsmann N."/>
            <person name="Schleicher M."/>
            <person name="Noegel A.A."/>
            <person name="Eichinger L."/>
            <person name="Gallinger C."/>
            <person name="Pawlowski J."/>
            <person name="Sierra R."/>
            <person name="Euteneuer U."/>
            <person name="Pillet L."/>
            <person name="Moustafa A."/>
            <person name="Platzer M."/>
            <person name="Groth M."/>
            <person name="Szafranski K."/>
            <person name="Schliwa M."/>
        </authorList>
    </citation>
    <scope>NUCLEOTIDE SEQUENCE [LARGE SCALE GENOMIC DNA]</scope>
</reference>